<dbReference type="Pfam" id="PF04073">
    <property type="entry name" value="tRNA_edit"/>
    <property type="match status" value="1"/>
</dbReference>
<name>A0ABZ1FEC6_9ACTN</name>
<evidence type="ECO:0000256" key="1">
    <source>
        <dbReference type="SAM" id="MobiDB-lite"/>
    </source>
</evidence>
<keyword evidence="4" id="KW-1185">Reference proteome</keyword>
<sequence>MQTAETATATATAPGAGEVPEGGNAASVRLLRLLEEGGARFGLLEHPPEGQTVRASALRGHSLAAAAKCMIVTVSGGASGERHVLAVVPGDRRVDLDGVARECGGRRARLADRGLAERLSGCVSGSIIPFSFHDDLSVLADPGLFDQPTLYFNAARLDLSVALAAADYRALANPLVVRIAS</sequence>
<gene>
    <name evidence="3" type="ORF">OG863_11330</name>
</gene>
<evidence type="ECO:0000313" key="4">
    <source>
        <dbReference type="Proteomes" id="UP001344251"/>
    </source>
</evidence>
<feature type="compositionally biased region" description="Low complexity" evidence="1">
    <location>
        <begin position="1"/>
        <end position="13"/>
    </location>
</feature>
<organism evidence="3 4">
    <name type="scientific">Streptomyces decoyicus</name>
    <dbReference type="NCBI Taxonomy" id="249567"/>
    <lineage>
        <taxon>Bacteria</taxon>
        <taxon>Bacillati</taxon>
        <taxon>Actinomycetota</taxon>
        <taxon>Actinomycetes</taxon>
        <taxon>Kitasatosporales</taxon>
        <taxon>Streptomycetaceae</taxon>
        <taxon>Streptomyces</taxon>
    </lineage>
</organism>
<proteinExistence type="predicted"/>
<dbReference type="InterPro" id="IPR007214">
    <property type="entry name" value="YbaK/aa-tRNA-synth-assoc-dom"/>
</dbReference>
<dbReference type="SUPFAM" id="SSF55826">
    <property type="entry name" value="YbaK/ProRS associated domain"/>
    <property type="match status" value="1"/>
</dbReference>
<dbReference type="EMBL" id="CP109106">
    <property type="protein sequence ID" value="WSB68501.1"/>
    <property type="molecule type" value="Genomic_DNA"/>
</dbReference>
<feature type="region of interest" description="Disordered" evidence="1">
    <location>
        <begin position="1"/>
        <end position="22"/>
    </location>
</feature>
<evidence type="ECO:0000259" key="2">
    <source>
        <dbReference type="Pfam" id="PF04073"/>
    </source>
</evidence>
<reference evidence="3 4" key="1">
    <citation type="submission" date="2022-10" db="EMBL/GenBank/DDBJ databases">
        <title>The complete genomes of actinobacterial strains from the NBC collection.</title>
        <authorList>
            <person name="Joergensen T.S."/>
            <person name="Alvarez Arevalo M."/>
            <person name="Sterndorff E.B."/>
            <person name="Faurdal D."/>
            <person name="Vuksanovic O."/>
            <person name="Mourched A.-S."/>
            <person name="Charusanti P."/>
            <person name="Shaw S."/>
            <person name="Blin K."/>
            <person name="Weber T."/>
        </authorList>
    </citation>
    <scope>NUCLEOTIDE SEQUENCE [LARGE SCALE GENOMIC DNA]</scope>
    <source>
        <strain evidence="3 4">NBC 01774</strain>
    </source>
</reference>
<dbReference type="InterPro" id="IPR036754">
    <property type="entry name" value="YbaK/aa-tRNA-synt-asso_dom_sf"/>
</dbReference>
<dbReference type="Proteomes" id="UP001344251">
    <property type="component" value="Chromosome"/>
</dbReference>
<dbReference type="Gene3D" id="3.90.960.10">
    <property type="entry name" value="YbaK/aminoacyl-tRNA synthetase-associated domain"/>
    <property type="match status" value="1"/>
</dbReference>
<protein>
    <submittedName>
        <fullName evidence="3">YbaK/prolyl-tRNA synthetase associated domain-containing protein</fullName>
    </submittedName>
</protein>
<evidence type="ECO:0000313" key="3">
    <source>
        <dbReference type="EMBL" id="WSB68501.1"/>
    </source>
</evidence>
<feature type="domain" description="YbaK/aminoacyl-tRNA synthetase-associated" evidence="2">
    <location>
        <begin position="48"/>
        <end position="170"/>
    </location>
</feature>
<dbReference type="RefSeq" id="WP_326617991.1">
    <property type="nucleotide sequence ID" value="NZ_CP109106.1"/>
</dbReference>
<accession>A0ABZ1FEC6</accession>